<comment type="caution">
    <text evidence="2">The sequence shown here is derived from an EMBL/GenBank/DDBJ whole genome shotgun (WGS) entry which is preliminary data.</text>
</comment>
<dbReference type="EMBL" id="JAYMRP010000016">
    <property type="protein sequence ID" value="MFB8774865.1"/>
    <property type="molecule type" value="Genomic_DNA"/>
</dbReference>
<reference evidence="2 3" key="1">
    <citation type="submission" date="2024-01" db="EMBL/GenBank/DDBJ databases">
        <title>Genome mining of biosynthetic gene clusters to explore secondary metabolites of Streptomyces sp.</title>
        <authorList>
            <person name="Baig A."/>
            <person name="Ajitkumar Shintre N."/>
            <person name="Kumar H."/>
            <person name="Anbarasu A."/>
            <person name="Ramaiah S."/>
        </authorList>
    </citation>
    <scope>NUCLEOTIDE SEQUENCE [LARGE SCALE GENOMIC DNA]</scope>
    <source>
        <strain evidence="2 3">A57</strain>
    </source>
</reference>
<dbReference type="Gene3D" id="3.40.50.1820">
    <property type="entry name" value="alpha/beta hydrolase"/>
    <property type="match status" value="1"/>
</dbReference>
<dbReference type="PANTHER" id="PTHR43194">
    <property type="entry name" value="HYDROLASE ALPHA/BETA FOLD FAMILY"/>
    <property type="match status" value="1"/>
</dbReference>
<gene>
    <name evidence="2" type="ORF">VSS16_19380</name>
</gene>
<protein>
    <submittedName>
        <fullName evidence="2">Alpha/beta hydrolase</fullName>
    </submittedName>
</protein>
<keyword evidence="3" id="KW-1185">Reference proteome</keyword>
<proteinExistence type="predicted"/>
<dbReference type="InterPro" id="IPR050228">
    <property type="entry name" value="Carboxylesterase_BioH"/>
</dbReference>
<sequence>MASVRVNGVGLFYETAGAGEPLVLVHGSWGDHHSWEPVLPDLVQRYRVLVYDRRGHSRSERPPGQGSRAEDEDDLAALMDELGIAPAFVAGNSFGASIVLGLATRRPELFRGLIAHEPPLAGLVTEEPGLQPLMDATDQKIGSVLAHLRAGETQAGARLFVEEVALGPGAWEQLPEQMRETFLRNAPTFLDEQQDPRWATLDLTALSRFTEPVLMTRGTASPSWFATITTRIADSLPQAQVHTVEGAGHIPHVTHPKDYADAVTGFLQSVGPRP</sequence>
<evidence type="ECO:0000313" key="3">
    <source>
        <dbReference type="Proteomes" id="UP001585080"/>
    </source>
</evidence>
<feature type="domain" description="AB hydrolase-1" evidence="1">
    <location>
        <begin position="22"/>
        <end position="262"/>
    </location>
</feature>
<accession>A0ABV5EDD5</accession>
<evidence type="ECO:0000313" key="2">
    <source>
        <dbReference type="EMBL" id="MFB8774865.1"/>
    </source>
</evidence>
<dbReference type="InterPro" id="IPR000073">
    <property type="entry name" value="AB_hydrolase_1"/>
</dbReference>
<dbReference type="Proteomes" id="UP001585080">
    <property type="component" value="Unassembled WGS sequence"/>
</dbReference>
<evidence type="ECO:0000259" key="1">
    <source>
        <dbReference type="Pfam" id="PF12697"/>
    </source>
</evidence>
<dbReference type="RefSeq" id="WP_376733552.1">
    <property type="nucleotide sequence ID" value="NZ_JAYMRP010000016.1"/>
</dbReference>
<keyword evidence="2" id="KW-0378">Hydrolase</keyword>
<dbReference type="PANTHER" id="PTHR43194:SF2">
    <property type="entry name" value="PEROXISOMAL MEMBRANE PROTEIN LPX1"/>
    <property type="match status" value="1"/>
</dbReference>
<dbReference type="Pfam" id="PF12697">
    <property type="entry name" value="Abhydrolase_6"/>
    <property type="match status" value="1"/>
</dbReference>
<dbReference type="SUPFAM" id="SSF53474">
    <property type="entry name" value="alpha/beta-Hydrolases"/>
    <property type="match status" value="1"/>
</dbReference>
<organism evidence="2 3">
    <name type="scientific">Streptomyces broussonetiae</name>
    <dbReference type="NCBI Taxonomy" id="2686304"/>
    <lineage>
        <taxon>Bacteria</taxon>
        <taxon>Bacillati</taxon>
        <taxon>Actinomycetota</taxon>
        <taxon>Actinomycetes</taxon>
        <taxon>Kitasatosporales</taxon>
        <taxon>Streptomycetaceae</taxon>
        <taxon>Streptomyces</taxon>
    </lineage>
</organism>
<name>A0ABV5EDD5_9ACTN</name>
<dbReference type="GO" id="GO:0016787">
    <property type="term" value="F:hydrolase activity"/>
    <property type="evidence" value="ECO:0007669"/>
    <property type="project" value="UniProtKB-KW"/>
</dbReference>
<dbReference type="InterPro" id="IPR029058">
    <property type="entry name" value="AB_hydrolase_fold"/>
</dbReference>